<dbReference type="PROSITE" id="PS00618">
    <property type="entry name" value="RECF_2"/>
    <property type="match status" value="1"/>
</dbReference>
<evidence type="ECO:0000256" key="10">
    <source>
        <dbReference type="ARBA" id="ARBA00023204"/>
    </source>
</evidence>
<keyword evidence="9 13" id="KW-0238">DNA-binding</keyword>
<keyword evidence="18" id="KW-1185">Reference proteome</keyword>
<dbReference type="Pfam" id="PF02463">
    <property type="entry name" value="SMC_N"/>
    <property type="match status" value="1"/>
</dbReference>
<keyword evidence="10 13" id="KW-0234">DNA repair</keyword>
<comment type="subcellular location">
    <subcellularLocation>
        <location evidence="1 13 14">Cytoplasm</location>
    </subcellularLocation>
</comment>
<dbReference type="PANTHER" id="PTHR32182">
    <property type="entry name" value="DNA REPLICATION AND REPAIR PROTEIN RECF"/>
    <property type="match status" value="1"/>
</dbReference>
<evidence type="ECO:0000256" key="4">
    <source>
        <dbReference type="ARBA" id="ARBA00022490"/>
    </source>
</evidence>
<keyword evidence="5 13" id="KW-0235">DNA replication</keyword>
<keyword evidence="11 13" id="KW-0742">SOS response</keyword>
<dbReference type="PANTHER" id="PTHR32182:SF0">
    <property type="entry name" value="DNA REPLICATION AND REPAIR PROTEIN RECF"/>
    <property type="match status" value="1"/>
</dbReference>
<proteinExistence type="inferred from homology"/>
<dbReference type="InterPro" id="IPR027417">
    <property type="entry name" value="P-loop_NTPase"/>
</dbReference>
<feature type="domain" description="AAA+ ATPase" evidence="16">
    <location>
        <begin position="22"/>
        <end position="372"/>
    </location>
</feature>
<keyword evidence="8 13" id="KW-0067">ATP-binding</keyword>
<protein>
    <recommendedName>
        <fullName evidence="3 13">DNA replication and repair protein RecF</fullName>
    </recommendedName>
</protein>
<gene>
    <name evidence="13 17" type="primary">recF</name>
    <name evidence="17" type="ORF">HKD39_17345</name>
</gene>
<evidence type="ECO:0000256" key="12">
    <source>
        <dbReference type="ARBA" id="ARBA00025401"/>
    </source>
</evidence>
<evidence type="ECO:0000313" key="17">
    <source>
        <dbReference type="EMBL" id="NNG37432.1"/>
    </source>
</evidence>
<evidence type="ECO:0000259" key="16">
    <source>
        <dbReference type="SMART" id="SM00382"/>
    </source>
</evidence>
<feature type="binding site" evidence="13">
    <location>
        <begin position="30"/>
        <end position="37"/>
    </location>
    <ligand>
        <name>ATP</name>
        <dbReference type="ChEBI" id="CHEBI:30616"/>
    </ligand>
</feature>
<dbReference type="SUPFAM" id="SSF52540">
    <property type="entry name" value="P-loop containing nucleoside triphosphate hydrolases"/>
    <property type="match status" value="1"/>
</dbReference>
<feature type="compositionally biased region" description="Basic and acidic residues" evidence="15">
    <location>
        <begin position="390"/>
        <end position="405"/>
    </location>
</feature>
<feature type="region of interest" description="Disordered" evidence="15">
    <location>
        <begin position="369"/>
        <end position="428"/>
    </location>
</feature>
<dbReference type="SMART" id="SM00382">
    <property type="entry name" value="AAA"/>
    <property type="match status" value="1"/>
</dbReference>
<evidence type="ECO:0000313" key="18">
    <source>
        <dbReference type="Proteomes" id="UP000562984"/>
    </source>
</evidence>
<dbReference type="InterPro" id="IPR003395">
    <property type="entry name" value="RecF/RecN/SMC_N"/>
</dbReference>
<reference evidence="17 18" key="1">
    <citation type="submission" date="2020-05" db="EMBL/GenBank/DDBJ databases">
        <title>Nakamurella sp. DB0629 isolated from air conditioner.</title>
        <authorList>
            <person name="Kim D.H."/>
            <person name="Kim D.-U."/>
        </authorList>
    </citation>
    <scope>NUCLEOTIDE SEQUENCE [LARGE SCALE GENOMIC DNA]</scope>
    <source>
        <strain evidence="17 18">DB0629</strain>
    </source>
</reference>
<evidence type="ECO:0000256" key="2">
    <source>
        <dbReference type="ARBA" id="ARBA00008016"/>
    </source>
</evidence>
<comment type="similarity">
    <text evidence="2 13 14">Belongs to the RecF family.</text>
</comment>
<dbReference type="HAMAP" id="MF_00365">
    <property type="entry name" value="RecF"/>
    <property type="match status" value="1"/>
</dbReference>
<evidence type="ECO:0000256" key="13">
    <source>
        <dbReference type="HAMAP-Rule" id="MF_00365"/>
    </source>
</evidence>
<evidence type="ECO:0000256" key="8">
    <source>
        <dbReference type="ARBA" id="ARBA00022840"/>
    </source>
</evidence>
<dbReference type="NCBIfam" id="TIGR00611">
    <property type="entry name" value="recf"/>
    <property type="match status" value="1"/>
</dbReference>
<dbReference type="GO" id="GO:0005737">
    <property type="term" value="C:cytoplasm"/>
    <property type="evidence" value="ECO:0007669"/>
    <property type="project" value="UniProtKB-SubCell"/>
</dbReference>
<dbReference type="Gene3D" id="3.40.50.300">
    <property type="entry name" value="P-loop containing nucleotide triphosphate hydrolases"/>
    <property type="match status" value="1"/>
</dbReference>
<dbReference type="GO" id="GO:0005524">
    <property type="term" value="F:ATP binding"/>
    <property type="evidence" value="ECO:0007669"/>
    <property type="project" value="UniProtKB-UniRule"/>
</dbReference>
<dbReference type="InterPro" id="IPR018078">
    <property type="entry name" value="DNA-binding_RecF_CS"/>
</dbReference>
<evidence type="ECO:0000256" key="3">
    <source>
        <dbReference type="ARBA" id="ARBA00020170"/>
    </source>
</evidence>
<dbReference type="EMBL" id="JABEND010000013">
    <property type="protein sequence ID" value="NNG37432.1"/>
    <property type="molecule type" value="Genomic_DNA"/>
</dbReference>
<dbReference type="InterPro" id="IPR003593">
    <property type="entry name" value="AAA+_ATPase"/>
</dbReference>
<comment type="function">
    <text evidence="12 13 14">The RecF protein is involved in DNA metabolism; it is required for DNA replication and normal SOS inducibility. RecF binds preferentially to single-stranded, linear DNA. It also seems to bind ATP.</text>
</comment>
<dbReference type="GO" id="GO:0006302">
    <property type="term" value="P:double-strand break repair"/>
    <property type="evidence" value="ECO:0007669"/>
    <property type="project" value="TreeGrafter"/>
</dbReference>
<keyword evidence="7 13" id="KW-0227">DNA damage</keyword>
<sequence length="428" mass="45662">MFVRHLSVADYRSWPTAELPLGAGVTVLVGRNGIGKTNLVEAVGYLATLGSHRVSTDQALVRRGAAQAIVRAAVVSDGRELLVEVEINAGRANRGRINRAPVTRVRDVLGVLRTVLFAPEDLALVRGDPSERRRLLDDTLIMRAPRLAGVKSDYDRILKQRNSLLKSVVAARRSGGQPDLATLEVWDSQLATVGGQLMAERMRLVQQLRPYVVAAYADLAPASEPVDLRYQSSVLEELTAPPDAAAAPGADELTAAMLQRISRRRPVELERGITVVGPHRDELELLLGDGPAKGYASHGESWSLALALRLGAFELLRSDGVDPVLILDDVFAELDTGRRARLAQLVADAEQVLITAAVASDVPAELGGRTVTVADPEPGESTPAADEGGDAGRADPTRADPERAGSEQPVGPVLRPSAETSATADDQR</sequence>
<dbReference type="InterPro" id="IPR001238">
    <property type="entry name" value="DNA-binding_RecF"/>
</dbReference>
<dbReference type="Proteomes" id="UP000562984">
    <property type="component" value="Unassembled WGS sequence"/>
</dbReference>
<dbReference type="GO" id="GO:0006260">
    <property type="term" value="P:DNA replication"/>
    <property type="evidence" value="ECO:0007669"/>
    <property type="project" value="UniProtKB-UniRule"/>
</dbReference>
<evidence type="ECO:0000256" key="5">
    <source>
        <dbReference type="ARBA" id="ARBA00022705"/>
    </source>
</evidence>
<evidence type="ECO:0000256" key="11">
    <source>
        <dbReference type="ARBA" id="ARBA00023236"/>
    </source>
</evidence>
<evidence type="ECO:0000256" key="9">
    <source>
        <dbReference type="ARBA" id="ARBA00023125"/>
    </source>
</evidence>
<keyword evidence="6 13" id="KW-0547">Nucleotide-binding</keyword>
<organism evidence="17 18">
    <name type="scientific">Nakamurella aerolata</name>
    <dbReference type="NCBI Taxonomy" id="1656892"/>
    <lineage>
        <taxon>Bacteria</taxon>
        <taxon>Bacillati</taxon>
        <taxon>Actinomycetota</taxon>
        <taxon>Actinomycetes</taxon>
        <taxon>Nakamurellales</taxon>
        <taxon>Nakamurellaceae</taxon>
        <taxon>Nakamurella</taxon>
    </lineage>
</organism>
<feature type="compositionally biased region" description="Polar residues" evidence="15">
    <location>
        <begin position="418"/>
        <end position="428"/>
    </location>
</feature>
<evidence type="ECO:0000256" key="1">
    <source>
        <dbReference type="ARBA" id="ARBA00004496"/>
    </source>
</evidence>
<evidence type="ECO:0000256" key="14">
    <source>
        <dbReference type="RuleBase" id="RU000578"/>
    </source>
</evidence>
<dbReference type="GO" id="GO:0009432">
    <property type="term" value="P:SOS response"/>
    <property type="evidence" value="ECO:0007669"/>
    <property type="project" value="UniProtKB-UniRule"/>
</dbReference>
<dbReference type="RefSeq" id="WP_171201157.1">
    <property type="nucleotide sequence ID" value="NZ_JABEND010000013.1"/>
</dbReference>
<dbReference type="InterPro" id="IPR042174">
    <property type="entry name" value="RecF_2"/>
</dbReference>
<dbReference type="GO" id="GO:0003697">
    <property type="term" value="F:single-stranded DNA binding"/>
    <property type="evidence" value="ECO:0007669"/>
    <property type="project" value="UniProtKB-UniRule"/>
</dbReference>
<evidence type="ECO:0000256" key="7">
    <source>
        <dbReference type="ARBA" id="ARBA00022763"/>
    </source>
</evidence>
<accession>A0A849AKT4</accession>
<keyword evidence="4 13" id="KW-0963">Cytoplasm</keyword>
<dbReference type="GO" id="GO:0000731">
    <property type="term" value="P:DNA synthesis involved in DNA repair"/>
    <property type="evidence" value="ECO:0007669"/>
    <property type="project" value="TreeGrafter"/>
</dbReference>
<dbReference type="AlphaFoldDB" id="A0A849AKT4"/>
<evidence type="ECO:0000256" key="15">
    <source>
        <dbReference type="SAM" id="MobiDB-lite"/>
    </source>
</evidence>
<name>A0A849AKT4_9ACTN</name>
<evidence type="ECO:0000256" key="6">
    <source>
        <dbReference type="ARBA" id="ARBA00022741"/>
    </source>
</evidence>
<comment type="caution">
    <text evidence="17">The sequence shown here is derived from an EMBL/GenBank/DDBJ whole genome shotgun (WGS) entry which is preliminary data.</text>
</comment>
<dbReference type="Gene3D" id="1.20.1050.90">
    <property type="entry name" value="RecF/RecN/SMC, N-terminal domain"/>
    <property type="match status" value="1"/>
</dbReference>